<dbReference type="EMBL" id="JAFMPP010000008">
    <property type="protein sequence ID" value="MBO0663094.1"/>
    <property type="molecule type" value="Genomic_DNA"/>
</dbReference>
<organism evidence="2 3">
    <name type="scientific">Jiella flava</name>
    <dbReference type="NCBI Taxonomy" id="2816857"/>
    <lineage>
        <taxon>Bacteria</taxon>
        <taxon>Pseudomonadati</taxon>
        <taxon>Pseudomonadota</taxon>
        <taxon>Alphaproteobacteria</taxon>
        <taxon>Hyphomicrobiales</taxon>
        <taxon>Aurantimonadaceae</taxon>
        <taxon>Jiella</taxon>
    </lineage>
</organism>
<evidence type="ECO:0000313" key="3">
    <source>
        <dbReference type="Proteomes" id="UP000664122"/>
    </source>
</evidence>
<protein>
    <submittedName>
        <fullName evidence="2">Uncharacterized protein</fullName>
    </submittedName>
</protein>
<keyword evidence="1" id="KW-1133">Transmembrane helix</keyword>
<proteinExistence type="predicted"/>
<accession>A0A939JW34</accession>
<keyword evidence="1" id="KW-0812">Transmembrane</keyword>
<keyword evidence="3" id="KW-1185">Reference proteome</keyword>
<keyword evidence="1" id="KW-0472">Membrane</keyword>
<gene>
    <name evidence="2" type="ORF">J1C48_10945</name>
</gene>
<feature type="transmembrane region" description="Helical" evidence="1">
    <location>
        <begin position="37"/>
        <end position="54"/>
    </location>
</feature>
<evidence type="ECO:0000313" key="2">
    <source>
        <dbReference type="EMBL" id="MBO0663094.1"/>
    </source>
</evidence>
<dbReference type="Proteomes" id="UP000664122">
    <property type="component" value="Unassembled WGS sequence"/>
</dbReference>
<dbReference type="AlphaFoldDB" id="A0A939JW34"/>
<evidence type="ECO:0000256" key="1">
    <source>
        <dbReference type="SAM" id="Phobius"/>
    </source>
</evidence>
<dbReference type="PROSITE" id="PS51257">
    <property type="entry name" value="PROKAR_LIPOPROTEIN"/>
    <property type="match status" value="1"/>
</dbReference>
<dbReference type="RefSeq" id="WP_207257877.1">
    <property type="nucleotide sequence ID" value="NZ_JAFMPP010000008.1"/>
</dbReference>
<name>A0A939JW34_9HYPH</name>
<reference evidence="2" key="1">
    <citation type="submission" date="2021-03" db="EMBL/GenBank/DDBJ databases">
        <title>Whole genome sequence of Jiella sp. CQZ9-1.</title>
        <authorList>
            <person name="Tuo L."/>
        </authorList>
    </citation>
    <scope>NUCLEOTIDE SEQUENCE</scope>
    <source>
        <strain evidence="2">CQZ9-1</strain>
    </source>
</reference>
<sequence>MNDNWRDAFGLVMVATVLVCLLSYGMAASGCRKSDVIEADVALVVVLVLLHFGVRRWRTRSKRAERP</sequence>
<comment type="caution">
    <text evidence="2">The sequence shown here is derived from an EMBL/GenBank/DDBJ whole genome shotgun (WGS) entry which is preliminary data.</text>
</comment>